<feature type="transmembrane region" description="Helical" evidence="2">
    <location>
        <begin position="333"/>
        <end position="352"/>
    </location>
</feature>
<dbReference type="Proteomes" id="UP000182841">
    <property type="component" value="Unassembled WGS sequence"/>
</dbReference>
<dbReference type="InterPro" id="IPR019692">
    <property type="entry name" value="CFP-6_PH"/>
</dbReference>
<evidence type="ECO:0000313" key="4">
    <source>
        <dbReference type="EMBL" id="SER48650.1"/>
    </source>
</evidence>
<dbReference type="OrthoDB" id="4328553at2"/>
<feature type="compositionally biased region" description="Polar residues" evidence="1">
    <location>
        <begin position="427"/>
        <end position="436"/>
    </location>
</feature>
<dbReference type="Pfam" id="PF10756">
    <property type="entry name" value="bPH_6"/>
    <property type="match status" value="1"/>
</dbReference>
<reference evidence="5" key="1">
    <citation type="submission" date="2016-10" db="EMBL/GenBank/DDBJ databases">
        <authorList>
            <person name="Varghese N."/>
            <person name="Submissions S."/>
        </authorList>
    </citation>
    <scope>NUCLEOTIDE SEQUENCE [LARGE SCALE GENOMIC DNA]</scope>
    <source>
        <strain evidence="5">CGMCC 4.6825</strain>
    </source>
</reference>
<sequence>MTETWEVPCSAPWRRALWLSAGLGTAVTGLEAARAIHLGTPPNPWAGIGLLVALISCAMLHAVSHRVTADADGVHLRSLLRRRHIPWSDISDLQIRRMHTDNWRVPETHRIVLVLRGRRKRLLPLPVCRSAAELPDFEAKLAALRALHRRHAPTSAPRTDRVPVISARTAGRTWAGSLALCVLLLAGAGTALAFVPAAETEKSAWEAAVPCTAATPAAERGECLTTLRAEIERTDANHSKQRSWLYFTEGRPLERLGVSREAALDFEAGDRVELTVWRRGVREVAGAGHVWREHFPGAGDVVMVAAGCLLLAGLPGARLLMRLRGRRLPEDEVIPSALPFAGALAGTAGWLLPLCYLHPLDFLASPAVTAWTSGGSAASAGLFAWAWYASRIRRPDAATAAGTGTGTGTATGTGTESGTAAAPTAPHVTSGTSAPRESTARGDVFLSARFLEHTDFNPNGFGSHVVLGDGPPAVAPHGGPGRFAVKPLPVERLTVRNVRRPRGGDGEAVPRKWHIAEIDDAGTPVHLAAAPADLARIVAELRRHAGAPAESGG</sequence>
<feature type="region of interest" description="Disordered" evidence="1">
    <location>
        <begin position="398"/>
        <end position="438"/>
    </location>
</feature>
<evidence type="ECO:0000256" key="1">
    <source>
        <dbReference type="SAM" id="MobiDB-lite"/>
    </source>
</evidence>
<feature type="domain" description="Low molecular weight protein antigen 6 PH" evidence="3">
    <location>
        <begin position="66"/>
        <end position="135"/>
    </location>
</feature>
<name>A0A1H9PKM6_9ACTN</name>
<evidence type="ECO:0000259" key="3">
    <source>
        <dbReference type="Pfam" id="PF10756"/>
    </source>
</evidence>
<protein>
    <submittedName>
        <fullName evidence="4">PH domain-containing protein</fullName>
    </submittedName>
</protein>
<feature type="transmembrane region" description="Helical" evidence="2">
    <location>
        <begin position="174"/>
        <end position="195"/>
    </location>
</feature>
<feature type="compositionally biased region" description="Low complexity" evidence="1">
    <location>
        <begin position="412"/>
        <end position="425"/>
    </location>
</feature>
<dbReference type="RefSeq" id="WP_074998879.1">
    <property type="nucleotide sequence ID" value="NZ_FOGO01000002.1"/>
</dbReference>
<keyword evidence="5" id="KW-1185">Reference proteome</keyword>
<feature type="transmembrane region" description="Helical" evidence="2">
    <location>
        <begin position="301"/>
        <end position="321"/>
    </location>
</feature>
<dbReference type="AlphaFoldDB" id="A0A1H9PKM6"/>
<accession>A0A1H9PKM6</accession>
<feature type="transmembrane region" description="Helical" evidence="2">
    <location>
        <begin position="45"/>
        <end position="63"/>
    </location>
</feature>
<dbReference type="EMBL" id="FOGO01000002">
    <property type="protein sequence ID" value="SER48650.1"/>
    <property type="molecule type" value="Genomic_DNA"/>
</dbReference>
<organism evidence="4 5">
    <name type="scientific">Streptomyces qinglanensis</name>
    <dbReference type="NCBI Taxonomy" id="943816"/>
    <lineage>
        <taxon>Bacteria</taxon>
        <taxon>Bacillati</taxon>
        <taxon>Actinomycetota</taxon>
        <taxon>Actinomycetes</taxon>
        <taxon>Kitasatosporales</taxon>
        <taxon>Streptomycetaceae</taxon>
        <taxon>Streptomyces</taxon>
    </lineage>
</organism>
<keyword evidence="2" id="KW-0812">Transmembrane</keyword>
<evidence type="ECO:0000256" key="2">
    <source>
        <dbReference type="SAM" id="Phobius"/>
    </source>
</evidence>
<keyword evidence="2" id="KW-0472">Membrane</keyword>
<keyword evidence="2" id="KW-1133">Transmembrane helix</keyword>
<feature type="transmembrane region" description="Helical" evidence="2">
    <location>
        <begin position="364"/>
        <end position="388"/>
    </location>
</feature>
<proteinExistence type="predicted"/>
<gene>
    <name evidence="4" type="ORF">SAMN05421870_10282</name>
</gene>
<evidence type="ECO:0000313" key="5">
    <source>
        <dbReference type="Proteomes" id="UP000182841"/>
    </source>
</evidence>